<accession>A0A1E3X3R7</accession>
<organism evidence="1 2">
    <name type="scientific">Candidatus Scalindua rubra</name>
    <dbReference type="NCBI Taxonomy" id="1872076"/>
    <lineage>
        <taxon>Bacteria</taxon>
        <taxon>Pseudomonadati</taxon>
        <taxon>Planctomycetota</taxon>
        <taxon>Candidatus Brocadiia</taxon>
        <taxon>Candidatus Brocadiales</taxon>
        <taxon>Candidatus Scalinduaceae</taxon>
        <taxon>Candidatus Scalindua</taxon>
    </lineage>
</organism>
<protein>
    <submittedName>
        <fullName evidence="1">Uncharacterized protein</fullName>
    </submittedName>
</protein>
<feature type="non-terminal residue" evidence="1">
    <location>
        <position position="1"/>
    </location>
</feature>
<evidence type="ECO:0000313" key="2">
    <source>
        <dbReference type="Proteomes" id="UP000094056"/>
    </source>
</evidence>
<gene>
    <name evidence="1" type="ORF">SCARUB_05276</name>
</gene>
<dbReference type="AlphaFoldDB" id="A0A1E3X3R7"/>
<evidence type="ECO:0000313" key="1">
    <source>
        <dbReference type="EMBL" id="ODS29624.1"/>
    </source>
</evidence>
<proteinExistence type="predicted"/>
<sequence>EYELLEIERWKTKSELVGLSTAWEYYFNRLRPNSYQQNRTPYQRMKHAGIESKTAENVCLWTVTILDDSIYKHFNFNLPQGGYHVSLFDARGMIPT</sequence>
<dbReference type="Proteomes" id="UP000094056">
    <property type="component" value="Unassembled WGS sequence"/>
</dbReference>
<reference evidence="1 2" key="1">
    <citation type="submission" date="2016-07" db="EMBL/GenBank/DDBJ databases">
        <title>Draft genome of Scalindua rubra, obtained from a brine-seawater interface in the Red Sea, sheds light on salt adaptation in anammox bacteria.</title>
        <authorList>
            <person name="Speth D.R."/>
            <person name="Lagkouvardos I."/>
            <person name="Wang Y."/>
            <person name="Qian P.-Y."/>
            <person name="Dutilh B.E."/>
            <person name="Jetten M.S."/>
        </authorList>
    </citation>
    <scope>NUCLEOTIDE SEQUENCE [LARGE SCALE GENOMIC DNA]</scope>
    <source>
        <strain evidence="1">BSI-1</strain>
    </source>
</reference>
<dbReference type="EMBL" id="MAYW01000440">
    <property type="protein sequence ID" value="ODS29624.1"/>
    <property type="molecule type" value="Genomic_DNA"/>
</dbReference>
<name>A0A1E3X3R7_9BACT</name>
<comment type="caution">
    <text evidence="1">The sequence shown here is derived from an EMBL/GenBank/DDBJ whole genome shotgun (WGS) entry which is preliminary data.</text>
</comment>